<dbReference type="Gene3D" id="3.30.200.20">
    <property type="entry name" value="Phosphorylase Kinase, domain 1"/>
    <property type="match status" value="1"/>
</dbReference>
<comment type="subcellular location">
    <subcellularLocation>
        <location evidence="2">Endomembrane system</location>
    </subcellularLocation>
    <subcellularLocation>
        <location evidence="1">Membrane</location>
        <topology evidence="1">Single-pass membrane protein</topology>
    </subcellularLocation>
</comment>
<evidence type="ECO:0000256" key="5">
    <source>
        <dbReference type="ARBA" id="ARBA00022777"/>
    </source>
</evidence>
<feature type="compositionally biased region" description="Polar residues" evidence="11">
    <location>
        <begin position="1280"/>
        <end position="1300"/>
    </location>
</feature>
<name>A0AA35WE61_GEOBA</name>
<dbReference type="InterPro" id="IPR011009">
    <property type="entry name" value="Kinase-like_dom_sf"/>
</dbReference>
<evidence type="ECO:0000256" key="10">
    <source>
        <dbReference type="PROSITE-ProRule" id="PRU10141"/>
    </source>
</evidence>
<sequence length="1331" mass="145290">MRACALAAGYVALALLAFRGATAVTTCSNSDCTCVAFQPLSRNLTCSHECSLTENVTVYWNLYRYVSADNDNNNYNITFWFDGSEPRHDSQTSASVTTIVRQMRATQGGQLVIDKVNLHIHEAGYSCWAQLSDGTQCGATDSFQLSVVSLFTDITEKPKVLDTSGSAIYGSPGVLCIRGVTPGLNEDSTTWEKDDVATEIAKNISDECPGCIECDPVMFLALPSVRERLQNEYSHAAFVISTSHEVVGERDYSDCLTIRNRYVSFLVIREVKEEDVGDWSLSVVSAFNAAKTGLYDLEVSYKLIETTIEELENLRLMSGENGYRVCNATYSISFEASLHWKTQHTVLSTNHTIVGEGESLASDLVVLTAQKISDLCKEFGPRLDEENVAFSVNYAPDRLLQFNSGDYDRALVQRQLLVLVMCNVGRDQIGTYTCIAPANGNTARREQSMDVTVFARETVGSTQVNQGAIIAMAVVALVIIIIIFLLICFGVRRYRQLKYEAMQMRPMSIPLAATQLTNAINHAFASFSPIGSPMYDKFEFPRENLMQLEVIGEGQFGQVWRAKAIGICSEDSRNIVAVKTLKDNYRDADYFDLRSELDIMRSMEPHPNIINLLGVCSEVASSPLCILMEYAAYGSMKDYLAYCRRVTQAHAEGLTSPTLEEAYPLAAASNGAILRQSMLMGDYPQLQPLSMRPALGGGGGGGEGGHYEGNDYLYDPMVAARTRRLLQMLKIQGYSPEEAGGEGPPTAYNHLAAPSGAEAAGVSLYDKLYPNSQCVYRPCLEAYNYACYRGAQTRRDNHEQEYYNATAGGIIEEGEEEEEAPKVPREGDISPSSTTTETVQLIRASPAPQVTITNGPSTRPPPSLSISTPVHSKTKLGPTLSTPQVSSPGQDHPGACASLSASRDNVFESPSGSTNLVAPSKEHLRESMISFPDGYIYAPPPTEGESEGGLMITGAGGAVGGVAPGLRGEEMAELKKEKEPAPPMEEMITDLDMIDFGLQIARGMDHWRRCKDLAARNVLISEDFTLKIGDFGLARDLSDKDYYRKVTPGRLPARWMAPESLEERTHTFQSDVWSYGVVLWEILTYGEVPYRGQPEANDCDHLAYYLRCGNRLVLPTNTSDEFRDLLTSCWMLNPDKRPSFSEVVSILDNQLSAAHGYLTMASAPVDRFSLHEQAGSANPSPRMQKRKAMLQKLDKLHGADRPVSLQPGAFSKAQLAKSPSLPIVEPLKTSPSPSAPPPQVSPYILPTPTPEVPANGNLLSVSPLGASPSSHPHKMYGSNPEISLSGRETTVADNNRSVSPATGDKAPQNGSVRANGHAVSGTILKSVETQL</sequence>
<feature type="compositionally biased region" description="Pro residues" evidence="11">
    <location>
        <begin position="1233"/>
        <end position="1251"/>
    </location>
</feature>
<dbReference type="InterPro" id="IPR000719">
    <property type="entry name" value="Prot_kinase_dom"/>
</dbReference>
<keyword evidence="17" id="KW-1185">Reference proteome</keyword>
<dbReference type="Pfam" id="PF07714">
    <property type="entry name" value="PK_Tyr_Ser-Thr"/>
    <property type="match status" value="2"/>
</dbReference>
<dbReference type="InterPro" id="IPR050122">
    <property type="entry name" value="RTK"/>
</dbReference>
<dbReference type="PANTHER" id="PTHR24416:SF600">
    <property type="entry name" value="PDGF- AND VEGF-RECEPTOR RELATED, ISOFORM J"/>
    <property type="match status" value="1"/>
</dbReference>
<evidence type="ECO:0000259" key="14">
    <source>
        <dbReference type="PROSITE" id="PS50011"/>
    </source>
</evidence>
<feature type="region of interest" description="Disordered" evidence="11">
    <location>
        <begin position="813"/>
        <end position="833"/>
    </location>
</feature>
<reference evidence="16" key="1">
    <citation type="submission" date="2023-03" db="EMBL/GenBank/DDBJ databases">
        <authorList>
            <person name="Steffen K."/>
            <person name="Cardenas P."/>
        </authorList>
    </citation>
    <scope>NUCLEOTIDE SEQUENCE</scope>
</reference>
<keyword evidence="4 10" id="KW-0547">Nucleotide-binding</keyword>
<dbReference type="PANTHER" id="PTHR24416">
    <property type="entry name" value="TYROSINE-PROTEIN KINASE RECEPTOR"/>
    <property type="match status" value="1"/>
</dbReference>
<dbReference type="PROSITE" id="PS50966">
    <property type="entry name" value="ZF_SWIM"/>
    <property type="match status" value="1"/>
</dbReference>
<keyword evidence="8" id="KW-0829">Tyrosine-protein kinase</keyword>
<keyword evidence="9" id="KW-0479">Metal-binding</keyword>
<keyword evidence="12" id="KW-0812">Transmembrane</keyword>
<feature type="chain" id="PRO_5041323270" evidence="13">
    <location>
        <begin position="24"/>
        <end position="1331"/>
    </location>
</feature>
<feature type="compositionally biased region" description="Polar residues" evidence="11">
    <location>
        <begin position="899"/>
        <end position="917"/>
    </location>
</feature>
<dbReference type="InterPro" id="IPR017441">
    <property type="entry name" value="Protein_kinase_ATP_BS"/>
</dbReference>
<gene>
    <name evidence="16" type="ORF">GBAR_LOCUS8801</name>
</gene>
<dbReference type="InterPro" id="IPR001245">
    <property type="entry name" value="Ser-Thr/Tyr_kinase_cat_dom"/>
</dbReference>
<feature type="domain" description="SWIM-type" evidence="15">
    <location>
        <begin position="22"/>
        <end position="57"/>
    </location>
</feature>
<dbReference type="GO" id="GO:0050793">
    <property type="term" value="P:regulation of developmental process"/>
    <property type="evidence" value="ECO:0007669"/>
    <property type="project" value="UniProtKB-ARBA"/>
</dbReference>
<evidence type="ECO:0000256" key="6">
    <source>
        <dbReference type="ARBA" id="ARBA00022840"/>
    </source>
</evidence>
<dbReference type="GO" id="GO:0012505">
    <property type="term" value="C:endomembrane system"/>
    <property type="evidence" value="ECO:0007669"/>
    <property type="project" value="UniProtKB-SubCell"/>
</dbReference>
<evidence type="ECO:0000313" key="17">
    <source>
        <dbReference type="Proteomes" id="UP001174909"/>
    </source>
</evidence>
<evidence type="ECO:0000256" key="1">
    <source>
        <dbReference type="ARBA" id="ARBA00004167"/>
    </source>
</evidence>
<dbReference type="PROSITE" id="PS50011">
    <property type="entry name" value="PROTEIN_KINASE_DOM"/>
    <property type="match status" value="1"/>
</dbReference>
<organism evidence="16 17">
    <name type="scientific">Geodia barretti</name>
    <name type="common">Barrett's horny sponge</name>
    <dbReference type="NCBI Taxonomy" id="519541"/>
    <lineage>
        <taxon>Eukaryota</taxon>
        <taxon>Metazoa</taxon>
        <taxon>Porifera</taxon>
        <taxon>Demospongiae</taxon>
        <taxon>Heteroscleromorpha</taxon>
        <taxon>Tetractinellida</taxon>
        <taxon>Astrophorina</taxon>
        <taxon>Geodiidae</taxon>
        <taxon>Geodia</taxon>
    </lineage>
</organism>
<accession>A0AA35WE61</accession>
<evidence type="ECO:0000256" key="4">
    <source>
        <dbReference type="ARBA" id="ARBA00022741"/>
    </source>
</evidence>
<keyword evidence="16" id="KW-0675">Receptor</keyword>
<evidence type="ECO:0000256" key="2">
    <source>
        <dbReference type="ARBA" id="ARBA00004308"/>
    </source>
</evidence>
<keyword evidence="7 12" id="KW-0472">Membrane</keyword>
<dbReference type="GO" id="GO:0005886">
    <property type="term" value="C:plasma membrane"/>
    <property type="evidence" value="ECO:0007669"/>
    <property type="project" value="TreeGrafter"/>
</dbReference>
<evidence type="ECO:0000256" key="13">
    <source>
        <dbReference type="SAM" id="SignalP"/>
    </source>
</evidence>
<keyword evidence="5" id="KW-0418">Kinase</keyword>
<evidence type="ECO:0000256" key="12">
    <source>
        <dbReference type="SAM" id="Phobius"/>
    </source>
</evidence>
<keyword evidence="6 10" id="KW-0067">ATP-binding</keyword>
<proteinExistence type="predicted"/>
<dbReference type="FunFam" id="1.10.510.10:FF:001512">
    <property type="entry name" value="Receptor tyrosine-protein kinase erbB-2"/>
    <property type="match status" value="1"/>
</dbReference>
<comment type="caution">
    <text evidence="16">The sequence shown here is derived from an EMBL/GenBank/DDBJ whole genome shotgun (WGS) entry which is preliminary data.</text>
</comment>
<evidence type="ECO:0000256" key="7">
    <source>
        <dbReference type="ARBA" id="ARBA00023136"/>
    </source>
</evidence>
<feature type="signal peptide" evidence="13">
    <location>
        <begin position="1"/>
        <end position="23"/>
    </location>
</feature>
<dbReference type="PROSITE" id="PS00107">
    <property type="entry name" value="PROTEIN_KINASE_ATP"/>
    <property type="match status" value="1"/>
</dbReference>
<evidence type="ECO:0000256" key="11">
    <source>
        <dbReference type="SAM" id="MobiDB-lite"/>
    </source>
</evidence>
<feature type="region of interest" description="Disordered" evidence="11">
    <location>
        <begin position="1223"/>
        <end position="1331"/>
    </location>
</feature>
<evidence type="ECO:0000256" key="3">
    <source>
        <dbReference type="ARBA" id="ARBA00022679"/>
    </source>
</evidence>
<feature type="domain" description="Protein kinase" evidence="14">
    <location>
        <begin position="545"/>
        <end position="1158"/>
    </location>
</feature>
<evidence type="ECO:0000256" key="9">
    <source>
        <dbReference type="PROSITE-ProRule" id="PRU00325"/>
    </source>
</evidence>
<keyword evidence="9" id="KW-0862">Zinc</keyword>
<dbReference type="GO" id="GO:0007169">
    <property type="term" value="P:cell surface receptor protein tyrosine kinase signaling pathway"/>
    <property type="evidence" value="ECO:0007669"/>
    <property type="project" value="TreeGrafter"/>
</dbReference>
<dbReference type="InterPro" id="IPR007527">
    <property type="entry name" value="Znf_SWIM"/>
</dbReference>
<evidence type="ECO:0000259" key="15">
    <source>
        <dbReference type="PROSITE" id="PS50966"/>
    </source>
</evidence>
<dbReference type="GO" id="GO:0008270">
    <property type="term" value="F:zinc ion binding"/>
    <property type="evidence" value="ECO:0007669"/>
    <property type="project" value="UniProtKB-KW"/>
</dbReference>
<feature type="compositionally biased region" description="Polar residues" evidence="11">
    <location>
        <begin position="879"/>
        <end position="889"/>
    </location>
</feature>
<dbReference type="Gene3D" id="1.10.510.10">
    <property type="entry name" value="Transferase(Phosphotransferase) domain 1"/>
    <property type="match status" value="1"/>
</dbReference>
<keyword evidence="13" id="KW-0732">Signal</keyword>
<dbReference type="Proteomes" id="UP001174909">
    <property type="component" value="Unassembled WGS sequence"/>
</dbReference>
<protein>
    <submittedName>
        <fullName evidence="16">Fibroblast growth factor receptor homolog 1</fullName>
    </submittedName>
</protein>
<dbReference type="GO" id="GO:0005524">
    <property type="term" value="F:ATP binding"/>
    <property type="evidence" value="ECO:0007669"/>
    <property type="project" value="UniProtKB-UniRule"/>
</dbReference>
<dbReference type="GO" id="GO:0004714">
    <property type="term" value="F:transmembrane receptor protein tyrosine kinase activity"/>
    <property type="evidence" value="ECO:0007669"/>
    <property type="project" value="TreeGrafter"/>
</dbReference>
<keyword evidence="3" id="KW-0808">Transferase</keyword>
<dbReference type="SUPFAM" id="SSF56112">
    <property type="entry name" value="Protein kinase-like (PK-like)"/>
    <property type="match status" value="1"/>
</dbReference>
<keyword evidence="9" id="KW-0863">Zinc-finger</keyword>
<feature type="transmembrane region" description="Helical" evidence="12">
    <location>
        <begin position="468"/>
        <end position="491"/>
    </location>
</feature>
<dbReference type="GO" id="GO:0048468">
    <property type="term" value="P:cell development"/>
    <property type="evidence" value="ECO:0007669"/>
    <property type="project" value="UniProtKB-ARBA"/>
</dbReference>
<evidence type="ECO:0000313" key="16">
    <source>
        <dbReference type="EMBL" id="CAI8013991.1"/>
    </source>
</evidence>
<feature type="binding site" evidence="10">
    <location>
        <position position="579"/>
    </location>
    <ligand>
        <name>ATP</name>
        <dbReference type="ChEBI" id="CHEBI:30616"/>
    </ligand>
</feature>
<dbReference type="CDD" id="cd00192">
    <property type="entry name" value="PTKc"/>
    <property type="match status" value="1"/>
</dbReference>
<feature type="region of interest" description="Disordered" evidence="11">
    <location>
        <begin position="848"/>
        <end position="920"/>
    </location>
</feature>
<evidence type="ECO:0000256" key="8">
    <source>
        <dbReference type="ARBA" id="ARBA00023137"/>
    </source>
</evidence>
<dbReference type="EMBL" id="CASHTH010001321">
    <property type="protein sequence ID" value="CAI8013991.1"/>
    <property type="molecule type" value="Genomic_DNA"/>
</dbReference>
<feature type="compositionally biased region" description="Polar residues" evidence="11">
    <location>
        <begin position="848"/>
        <end position="857"/>
    </location>
</feature>
<keyword evidence="12" id="KW-1133">Transmembrane helix</keyword>
<dbReference type="GO" id="GO:0043235">
    <property type="term" value="C:receptor complex"/>
    <property type="evidence" value="ECO:0007669"/>
    <property type="project" value="TreeGrafter"/>
</dbReference>